<dbReference type="Pfam" id="PF08768">
    <property type="entry name" value="THAP4_heme-bd"/>
    <property type="match status" value="1"/>
</dbReference>
<evidence type="ECO:0000259" key="1">
    <source>
        <dbReference type="Pfam" id="PF08768"/>
    </source>
</evidence>
<sequence>MNPAHAFPTDIYTEPTADVHTLVNLGPLTRMAGVWQGARGMDRKPKADGPKEQAFVGRIELQPIDPQTNGPQLFYGLRYHTHITKPGQVKTYHDQVGYWLWEPATGTVIQTVAIPRGMTAMAGGVVAADADTFEVAATLGSATYGICSNPFLDHAFKTTEFRVKVGFNADGTWWYDETTVLQIAGQAAPFAHTDHNVLTRIAKPTPNPLALAAIASGGSGSHQKS</sequence>
<proteinExistence type="predicted"/>
<dbReference type="SUPFAM" id="SSF50814">
    <property type="entry name" value="Lipocalins"/>
    <property type="match status" value="1"/>
</dbReference>
<keyword evidence="3" id="KW-1185">Reference proteome</keyword>
<dbReference type="PIRSF" id="PIRSF036226">
    <property type="entry name" value="UCP036226"/>
    <property type="match status" value="1"/>
</dbReference>
<gene>
    <name evidence="2" type="ORF">J1M35_06760</name>
</gene>
<dbReference type="InterPro" id="IPR014878">
    <property type="entry name" value="THAP4-like_heme-bd"/>
</dbReference>
<dbReference type="RefSeq" id="WP_208010471.1">
    <property type="nucleotide sequence ID" value="NZ_CP071796.1"/>
</dbReference>
<dbReference type="Gene3D" id="2.40.128.20">
    <property type="match status" value="1"/>
</dbReference>
<reference evidence="2" key="1">
    <citation type="submission" date="2021-03" db="EMBL/GenBank/DDBJ databases">
        <title>Ottowia sp. 27C isolated from the cloaca of a Giant Asian pond turtle (Heosemys grandis).</title>
        <authorList>
            <person name="Spergser J."/>
            <person name="Busse H.-J."/>
        </authorList>
    </citation>
    <scope>NUCLEOTIDE SEQUENCE</scope>
    <source>
        <strain evidence="2">27C</strain>
    </source>
</reference>
<dbReference type="InterPro" id="IPR012674">
    <property type="entry name" value="Calycin"/>
</dbReference>
<protein>
    <submittedName>
        <fullName evidence="2">FABP family protein</fullName>
    </submittedName>
</protein>
<name>A0A975CIV5_9BURK</name>
<evidence type="ECO:0000313" key="3">
    <source>
        <dbReference type="Proteomes" id="UP000663903"/>
    </source>
</evidence>
<organism evidence="2 3">
    <name type="scientific">Ottowia testudinis</name>
    <dbReference type="NCBI Taxonomy" id="2816950"/>
    <lineage>
        <taxon>Bacteria</taxon>
        <taxon>Pseudomonadati</taxon>
        <taxon>Pseudomonadota</taxon>
        <taxon>Betaproteobacteria</taxon>
        <taxon>Burkholderiales</taxon>
        <taxon>Comamonadaceae</taxon>
        <taxon>Ottowia</taxon>
    </lineage>
</organism>
<accession>A0A975CIV5</accession>
<dbReference type="Proteomes" id="UP000663903">
    <property type="component" value="Chromosome"/>
</dbReference>
<evidence type="ECO:0000313" key="2">
    <source>
        <dbReference type="EMBL" id="QTD46572.1"/>
    </source>
</evidence>
<dbReference type="AlphaFoldDB" id="A0A975CIV5"/>
<feature type="domain" description="THAP4-like heme-binding" evidence="1">
    <location>
        <begin position="24"/>
        <end position="200"/>
    </location>
</feature>
<dbReference type="EMBL" id="CP071796">
    <property type="protein sequence ID" value="QTD46572.1"/>
    <property type="molecule type" value="Genomic_DNA"/>
</dbReference>
<dbReference type="InterPro" id="IPR014602">
    <property type="entry name" value="UCP036226"/>
</dbReference>
<dbReference type="KEGG" id="otd:J1M35_06760"/>